<evidence type="ECO:0000313" key="2">
    <source>
        <dbReference type="EMBL" id="AOV61958.1"/>
    </source>
</evidence>
<dbReference type="KEGG" id="vg:30308088"/>
<dbReference type="EMBL" id="KU686213">
    <property type="protein sequence ID" value="AOV62224.1"/>
    <property type="molecule type" value="Genomic_DNA"/>
</dbReference>
<accession>A0A1D8KUJ1</accession>
<name>A0A1D8KUJ1_9CAUD</name>
<keyword evidence="1" id="KW-0472">Membrane</keyword>
<dbReference type="RefSeq" id="YP_009322967.1">
    <property type="nucleotide sequence ID" value="NC_031927.1"/>
</dbReference>
<protein>
    <submittedName>
        <fullName evidence="3">Uncharacterized protein</fullName>
    </submittedName>
</protein>
<evidence type="ECO:0000313" key="3">
    <source>
        <dbReference type="EMBL" id="AOV62224.1"/>
    </source>
</evidence>
<organism evidence="3 5">
    <name type="scientific">Synechococcus phage S-CAM7</name>
    <dbReference type="NCBI Taxonomy" id="1883368"/>
    <lineage>
        <taxon>Viruses</taxon>
        <taxon>Duplodnaviria</taxon>
        <taxon>Heunggongvirae</taxon>
        <taxon>Uroviricota</taxon>
        <taxon>Caudoviricetes</taxon>
        <taxon>Pantevenvirales</taxon>
        <taxon>Kyanoviridae</taxon>
        <taxon>Mazuvirus</taxon>
        <taxon>Mazuvirus scam7</taxon>
    </lineage>
</organism>
<dbReference type="Proteomes" id="UP000226384">
    <property type="component" value="Segment"/>
</dbReference>
<evidence type="ECO:0000313" key="5">
    <source>
        <dbReference type="Proteomes" id="UP000226384"/>
    </source>
</evidence>
<evidence type="ECO:0000256" key="1">
    <source>
        <dbReference type="SAM" id="Phobius"/>
    </source>
</evidence>
<proteinExistence type="predicted"/>
<evidence type="ECO:0000313" key="4">
    <source>
        <dbReference type="Proteomes" id="UP000203902"/>
    </source>
</evidence>
<dbReference type="Proteomes" id="UP000203902">
    <property type="component" value="Segment"/>
</dbReference>
<reference evidence="4 5" key="1">
    <citation type="journal article" date="2016" name="Virology">
        <title>The genomic content and context of auxiliary metabolic genes in marine cyanomyoviruses.</title>
        <authorList>
            <person name="Crummett L.T."/>
            <person name="Puxty R.J."/>
            <person name="Weihe C."/>
            <person name="Marston M.F."/>
            <person name="Martiny J.B."/>
        </authorList>
    </citation>
    <scope>NUCLEOTIDE SEQUENCE [LARGE SCALE GENOMIC DNA]</scope>
    <source>
        <strain evidence="2">0910CC49</strain>
        <strain evidence="3">0910SB42</strain>
    </source>
</reference>
<sequence length="41" mass="4449">MAFNLGYAGEAFPFFKLAIGATLVWMGLNISIVITDSPKDE</sequence>
<keyword evidence="1" id="KW-1133">Transmembrane helix</keyword>
<dbReference type="GeneID" id="30308088"/>
<gene>
    <name evidence="2" type="ORF">C490910_034</name>
    <name evidence="3" type="ORF">S420910_034</name>
</gene>
<dbReference type="EMBL" id="KU686212">
    <property type="protein sequence ID" value="AOV61958.1"/>
    <property type="molecule type" value="Genomic_DNA"/>
</dbReference>
<keyword evidence="4" id="KW-1185">Reference proteome</keyword>
<feature type="transmembrane region" description="Helical" evidence="1">
    <location>
        <begin position="12"/>
        <end position="34"/>
    </location>
</feature>
<keyword evidence="1" id="KW-0812">Transmembrane</keyword>